<feature type="compositionally biased region" description="Gly residues" evidence="1">
    <location>
        <begin position="51"/>
        <end position="62"/>
    </location>
</feature>
<proteinExistence type="predicted"/>
<protein>
    <recommendedName>
        <fullName evidence="3">Fibronectin type-III domain-containing protein</fullName>
    </recommendedName>
</protein>
<dbReference type="Proteomes" id="UP000464675">
    <property type="component" value="Chromosome"/>
</dbReference>
<evidence type="ECO:0000313" key="4">
    <source>
        <dbReference type="EMBL" id="MBB5213013.1"/>
    </source>
</evidence>
<dbReference type="PROSITE" id="PS50853">
    <property type="entry name" value="FN3"/>
    <property type="match status" value="1"/>
</dbReference>
<feature type="signal peptide" evidence="2">
    <location>
        <begin position="1"/>
        <end position="23"/>
    </location>
</feature>
<dbReference type="Pfam" id="PF00041">
    <property type="entry name" value="fn3"/>
    <property type="match status" value="1"/>
</dbReference>
<dbReference type="EMBL" id="JACHHR010000005">
    <property type="protein sequence ID" value="MBB5213013.1"/>
    <property type="molecule type" value="Genomic_DNA"/>
</dbReference>
<dbReference type="SMART" id="SM00060">
    <property type="entry name" value="FN3"/>
    <property type="match status" value="1"/>
</dbReference>
<dbReference type="InterPro" id="IPR003961">
    <property type="entry name" value="FN3_dom"/>
</dbReference>
<dbReference type="Gene3D" id="2.60.40.10">
    <property type="entry name" value="Immunoglobulins"/>
    <property type="match status" value="1"/>
</dbReference>
<gene>
    <name evidence="5" type="ORF">GTQ55_16285</name>
    <name evidence="4" type="ORF">HNQ53_003259</name>
</gene>
<feature type="domain" description="Fibronectin type-III" evidence="3">
    <location>
        <begin position="308"/>
        <end position="399"/>
    </location>
</feature>
<evidence type="ECO:0000313" key="5">
    <source>
        <dbReference type="EMBL" id="QHQ40377.1"/>
    </source>
</evidence>
<dbReference type="Proteomes" id="UP000563601">
    <property type="component" value="Unassembled WGS sequence"/>
</dbReference>
<organism evidence="4 7">
    <name type="scientific">Microbulbifer hydrolyticus</name>
    <dbReference type="NCBI Taxonomy" id="48074"/>
    <lineage>
        <taxon>Bacteria</taxon>
        <taxon>Pseudomonadati</taxon>
        <taxon>Pseudomonadota</taxon>
        <taxon>Gammaproteobacteria</taxon>
        <taxon>Cellvibrionales</taxon>
        <taxon>Microbulbiferaceae</taxon>
        <taxon>Microbulbifer</taxon>
    </lineage>
</organism>
<dbReference type="AlphaFoldDB" id="A0A6P1TEF2"/>
<evidence type="ECO:0000256" key="1">
    <source>
        <dbReference type="SAM" id="MobiDB-lite"/>
    </source>
</evidence>
<feature type="region of interest" description="Disordered" evidence="1">
    <location>
        <begin position="150"/>
        <end position="174"/>
    </location>
</feature>
<reference evidence="5 6" key="1">
    <citation type="submission" date="2020-01" db="EMBL/GenBank/DDBJ databases">
        <title>The possibility of degradation of plastic by Microbulbifer hydrolyticus IRE-31.</title>
        <authorList>
            <person name="Liu L."/>
        </authorList>
    </citation>
    <scope>NUCLEOTIDE SEQUENCE [LARGE SCALE GENOMIC DNA]</scope>
    <source>
        <strain evidence="5 6">IRE-31</strain>
    </source>
</reference>
<feature type="chain" id="PRO_5043568468" description="Fibronectin type-III domain-containing protein" evidence="2">
    <location>
        <begin position="24"/>
        <end position="851"/>
    </location>
</feature>
<name>A0A6P1TEF2_9GAMM</name>
<feature type="region of interest" description="Disordered" evidence="1">
    <location>
        <begin position="30"/>
        <end position="66"/>
    </location>
</feature>
<dbReference type="RefSeq" id="WP_161859673.1">
    <property type="nucleotide sequence ID" value="NZ_CP047491.1"/>
</dbReference>
<dbReference type="InterPro" id="IPR036116">
    <property type="entry name" value="FN3_sf"/>
</dbReference>
<dbReference type="PROSITE" id="PS51257">
    <property type="entry name" value="PROKAR_LIPOPROTEIN"/>
    <property type="match status" value="1"/>
</dbReference>
<dbReference type="OrthoDB" id="5701256at2"/>
<evidence type="ECO:0000256" key="2">
    <source>
        <dbReference type="SAM" id="SignalP"/>
    </source>
</evidence>
<evidence type="ECO:0000313" key="6">
    <source>
        <dbReference type="Proteomes" id="UP000464675"/>
    </source>
</evidence>
<keyword evidence="2" id="KW-0732">Signal</keyword>
<evidence type="ECO:0000259" key="3">
    <source>
        <dbReference type="PROSITE" id="PS50853"/>
    </source>
</evidence>
<dbReference type="InterPro" id="IPR013783">
    <property type="entry name" value="Ig-like_fold"/>
</dbReference>
<dbReference type="EMBL" id="CP047491">
    <property type="protein sequence ID" value="QHQ40377.1"/>
    <property type="molecule type" value="Genomic_DNA"/>
</dbReference>
<reference evidence="4 7" key="2">
    <citation type="submission" date="2020-08" db="EMBL/GenBank/DDBJ databases">
        <title>Genomic Encyclopedia of Type Strains, Phase IV (KMG-IV): sequencing the most valuable type-strain genomes for metagenomic binning, comparative biology and taxonomic classification.</title>
        <authorList>
            <person name="Goeker M."/>
        </authorList>
    </citation>
    <scope>NUCLEOTIDE SEQUENCE [LARGE SCALE GENOMIC DNA]</scope>
    <source>
        <strain evidence="4 7">DSM 11525</strain>
    </source>
</reference>
<dbReference type="SUPFAM" id="SSF49265">
    <property type="entry name" value="Fibronectin type III"/>
    <property type="match status" value="1"/>
</dbReference>
<dbReference type="CDD" id="cd00063">
    <property type="entry name" value="FN3"/>
    <property type="match status" value="1"/>
</dbReference>
<accession>A0A6P1TEF2</accession>
<sequence length="851" mass="89721">MKPLPWTRSALALCIMGTLTACGGGGANENNEGDVVVTPPPQSSSSSSGGSSSGGSSGGGTEGPILSENFGDDLFVNFDEADTQFFFSQDYKALDANNAADAWPSFYYPTCCFFANDNPADGPEVALDQMGIVSDSGNPAMLLNTGRFSAGQTRPEIDDADPKKDTTSSDDVTTWGELDLSQPYRISFCVKDASGTRNMQVYVDNNTSGEANSTWGGGSSGSRIFNIPAGDLIPGKRVQINIPGDITYEQGGEVKDFRQEQVGSSSSFLQFRVEGGSSVIFDDLLVERQEDDGQSELPACNVFQPATAPEAPEAPSLFASDAQIAVSWASSIGATSYDVAYSTGTDVNTATIVEGLTETSTTLSELENGSEYSVWVRAVNNVGAGEWSEAATAMPVAPVGDNCVPTTSVDPSATNMIQWGVYDGCSHPGDLGAVVINGSEATNFAFGEDEVPYFSSDELGIMTLDTIGFDIKPVGDLDGVIAGDATTYPKHFTFIARIDTSFATTKDGVRGFEIETHLGDGGVDARGPARIKAILRPDGNKIQLDKFLSDDSTAEVDMDMTDGYHIYQVSFTVNDPTDAGNEYITAKVYRDGVEVGSFTGNGRDGGSSSSRMRIGEGSSSEFHANVDWLVWSDDEIAAGLTPEQLVGELPADIGELGAYAGADASAVFEENFNGIGLVEDSETEDTNFFTAEYRGQSGDATKPMFNVTSGSSRITVAGGTLALHNARFSIGDAMHGTDTADTDTAGRGDLDLSKPYVISFEVVENPNTSVESGKCQVYVDNNTSSSSKSMHGGSSKLVEKFASQLSDSDQPTGTVTIESDLGTASSFLQVRCDSGTEGMPVVIDDFKITYQ</sequence>
<keyword evidence="6" id="KW-1185">Reference proteome</keyword>
<feature type="compositionally biased region" description="Basic and acidic residues" evidence="1">
    <location>
        <begin position="155"/>
        <end position="167"/>
    </location>
</feature>
<evidence type="ECO:0000313" key="7">
    <source>
        <dbReference type="Proteomes" id="UP000563601"/>
    </source>
</evidence>